<dbReference type="Pfam" id="PF06013">
    <property type="entry name" value="WXG100"/>
    <property type="match status" value="1"/>
</dbReference>
<evidence type="ECO:0008006" key="3">
    <source>
        <dbReference type="Google" id="ProtNLM"/>
    </source>
</evidence>
<accession>A0A918VPQ6</accession>
<dbReference type="AlphaFoldDB" id="A0A918VPQ6"/>
<sequence>MSVFDYSNDSLTELAKHIDEFTIELSKRIGSLNQVVDMVQAGWQGAAGKEFDSMQRGVNQHLRKLQDNLADLHEVVRLSAGTFHSHEQERISEIRKVDNSGEIQSRILGQVGVNYS</sequence>
<dbReference type="Gene3D" id="1.10.287.1060">
    <property type="entry name" value="ESAT-6-like"/>
    <property type="match status" value="1"/>
</dbReference>
<dbReference type="InterPro" id="IPR010310">
    <property type="entry name" value="T7SS_ESAT-6-like"/>
</dbReference>
<dbReference type="Proteomes" id="UP000623010">
    <property type="component" value="Unassembled WGS sequence"/>
</dbReference>
<dbReference type="InterPro" id="IPR036689">
    <property type="entry name" value="ESAT-6-like_sf"/>
</dbReference>
<evidence type="ECO:0000313" key="1">
    <source>
        <dbReference type="EMBL" id="GHA13984.1"/>
    </source>
</evidence>
<evidence type="ECO:0000313" key="2">
    <source>
        <dbReference type="Proteomes" id="UP000623010"/>
    </source>
</evidence>
<reference evidence="1" key="2">
    <citation type="submission" date="2020-09" db="EMBL/GenBank/DDBJ databases">
        <authorList>
            <person name="Sun Q."/>
            <person name="Ohkuma M."/>
        </authorList>
    </citation>
    <scope>NUCLEOTIDE SEQUENCE</scope>
    <source>
        <strain evidence="1">JCM 5016</strain>
    </source>
</reference>
<organism evidence="1 2">
    <name type="scientific">Streptomyces echinoruber</name>
    <dbReference type="NCBI Taxonomy" id="68898"/>
    <lineage>
        <taxon>Bacteria</taxon>
        <taxon>Bacillati</taxon>
        <taxon>Actinomycetota</taxon>
        <taxon>Actinomycetes</taxon>
        <taxon>Kitasatosporales</taxon>
        <taxon>Streptomycetaceae</taxon>
        <taxon>Streptomyces</taxon>
    </lineage>
</organism>
<dbReference type="NCBIfam" id="TIGR03930">
    <property type="entry name" value="WXG100_ESAT6"/>
    <property type="match status" value="1"/>
</dbReference>
<gene>
    <name evidence="1" type="ORF">GCM10010389_60990</name>
</gene>
<dbReference type="RefSeq" id="WP_190060734.1">
    <property type="nucleotide sequence ID" value="NZ_BMWH01000037.1"/>
</dbReference>
<reference evidence="1" key="1">
    <citation type="journal article" date="2014" name="Int. J. Syst. Evol. Microbiol.">
        <title>Complete genome sequence of Corynebacterium casei LMG S-19264T (=DSM 44701T), isolated from a smear-ripened cheese.</title>
        <authorList>
            <consortium name="US DOE Joint Genome Institute (JGI-PGF)"/>
            <person name="Walter F."/>
            <person name="Albersmeier A."/>
            <person name="Kalinowski J."/>
            <person name="Ruckert C."/>
        </authorList>
    </citation>
    <scope>NUCLEOTIDE SEQUENCE</scope>
    <source>
        <strain evidence="1">JCM 5016</strain>
    </source>
</reference>
<dbReference type="EMBL" id="BMWH01000037">
    <property type="protein sequence ID" value="GHA13984.1"/>
    <property type="molecule type" value="Genomic_DNA"/>
</dbReference>
<name>A0A918VPQ6_9ACTN</name>
<protein>
    <recommendedName>
        <fullName evidence="3">ESAT-6-like protein</fullName>
    </recommendedName>
</protein>
<keyword evidence="2" id="KW-1185">Reference proteome</keyword>
<comment type="caution">
    <text evidence="1">The sequence shown here is derived from an EMBL/GenBank/DDBJ whole genome shotgun (WGS) entry which is preliminary data.</text>
</comment>
<dbReference type="SUPFAM" id="SSF140453">
    <property type="entry name" value="EsxAB dimer-like"/>
    <property type="match status" value="1"/>
</dbReference>
<proteinExistence type="predicted"/>